<evidence type="ECO:0000313" key="5">
    <source>
        <dbReference type="EMBL" id="RKF14984.1"/>
    </source>
</evidence>
<dbReference type="PIRSF" id="PIRSF000390">
    <property type="entry name" value="PLP_StrS"/>
    <property type="match status" value="1"/>
</dbReference>
<accession>A0A3A8ATR2</accession>
<dbReference type="GO" id="GO:0000271">
    <property type="term" value="P:polysaccharide biosynthetic process"/>
    <property type="evidence" value="ECO:0007669"/>
    <property type="project" value="TreeGrafter"/>
</dbReference>
<evidence type="ECO:0000256" key="3">
    <source>
        <dbReference type="PIRSR" id="PIRSR000390-2"/>
    </source>
</evidence>
<keyword evidence="5" id="KW-0808">Transferase</keyword>
<dbReference type="RefSeq" id="WP_121165998.1">
    <property type="nucleotide sequence ID" value="NZ_RAPE01000002.1"/>
</dbReference>
<comment type="caution">
    <text evidence="5">The sequence shown here is derived from an EMBL/GenBank/DDBJ whole genome shotgun (WGS) entry which is preliminary data.</text>
</comment>
<sequence length="399" mass="43152">MSDIFTGSFTQQEPIPEEGVKAALKVMRSGRLHRYNLAPDEPGETSLLEREFAAWTGAKYALAVASGGYALATALRAVGVEPGEPVLTNAFTLAPVPGAIASVGATPVFVGVTEALTIDLDELEAKAGQARVLLLSHMRGHIADMDRLLQICRAAGVTVIEDCAHTMGATWRGRLSGRDGLIGCYSTQTYKHMNSGEGGFLITDDDEVMARATILSGSYMLYGRNGTRPPEQAFERVKYVTPNVSGRMDHLRAAILRPQLARIDAQCAAWNARYAVVEEGLRGAPGLTIVERPEAERFVGSSIQFLLLDWSDAAINDVLARCAKRGVELKWFGGAEPVGFTSRYDSWRYAPAAPMPATDRVLRGILDMRLPLTFTLEDCALIARIIRAEVGAVWQAGQG</sequence>
<dbReference type="InterPro" id="IPR015424">
    <property type="entry name" value="PyrdxlP-dep_Trfase"/>
</dbReference>
<evidence type="ECO:0000256" key="1">
    <source>
        <dbReference type="ARBA" id="ARBA00037999"/>
    </source>
</evidence>
<feature type="active site" description="Proton acceptor" evidence="2">
    <location>
        <position position="191"/>
    </location>
</feature>
<keyword evidence="3 4" id="KW-0663">Pyridoxal phosphate</keyword>
<dbReference type="InterPro" id="IPR000653">
    <property type="entry name" value="DegT/StrS_aminotransferase"/>
</dbReference>
<evidence type="ECO:0000256" key="4">
    <source>
        <dbReference type="RuleBase" id="RU004508"/>
    </source>
</evidence>
<keyword evidence="6" id="KW-1185">Reference proteome</keyword>
<evidence type="ECO:0000256" key="2">
    <source>
        <dbReference type="PIRSR" id="PIRSR000390-1"/>
    </source>
</evidence>
<name>A0A3A8ATR2_9RHOB</name>
<dbReference type="Gene3D" id="3.90.1150.10">
    <property type="entry name" value="Aspartate Aminotransferase, domain 1"/>
    <property type="match status" value="1"/>
</dbReference>
<evidence type="ECO:0000313" key="6">
    <source>
        <dbReference type="Proteomes" id="UP000281128"/>
    </source>
</evidence>
<protein>
    <submittedName>
        <fullName evidence="5">Aminotransferase</fullName>
    </submittedName>
</protein>
<dbReference type="InterPro" id="IPR015422">
    <property type="entry name" value="PyrdxlP-dep_Trfase_small"/>
</dbReference>
<dbReference type="PANTHER" id="PTHR30244">
    <property type="entry name" value="TRANSAMINASE"/>
    <property type="match status" value="1"/>
</dbReference>
<dbReference type="Proteomes" id="UP000281128">
    <property type="component" value="Unassembled WGS sequence"/>
</dbReference>
<organism evidence="5 6">
    <name type="scientific">Roseovarius spongiae</name>
    <dbReference type="NCBI Taxonomy" id="2320272"/>
    <lineage>
        <taxon>Bacteria</taxon>
        <taxon>Pseudomonadati</taxon>
        <taxon>Pseudomonadota</taxon>
        <taxon>Alphaproteobacteria</taxon>
        <taxon>Rhodobacterales</taxon>
        <taxon>Roseobacteraceae</taxon>
        <taxon>Roseovarius</taxon>
    </lineage>
</organism>
<keyword evidence="5" id="KW-0032">Aminotransferase</keyword>
<proteinExistence type="inferred from homology"/>
<dbReference type="SUPFAM" id="SSF53383">
    <property type="entry name" value="PLP-dependent transferases"/>
    <property type="match status" value="1"/>
</dbReference>
<dbReference type="GO" id="GO:0008483">
    <property type="term" value="F:transaminase activity"/>
    <property type="evidence" value="ECO:0007669"/>
    <property type="project" value="UniProtKB-KW"/>
</dbReference>
<dbReference type="PANTHER" id="PTHR30244:SF34">
    <property type="entry name" value="DTDP-4-AMINO-4,6-DIDEOXYGALACTOSE TRANSAMINASE"/>
    <property type="match status" value="1"/>
</dbReference>
<dbReference type="InterPro" id="IPR015421">
    <property type="entry name" value="PyrdxlP-dep_Trfase_major"/>
</dbReference>
<feature type="modified residue" description="N6-(pyridoxal phosphate)lysine" evidence="3">
    <location>
        <position position="191"/>
    </location>
</feature>
<reference evidence="5 6" key="1">
    <citation type="submission" date="2018-09" db="EMBL/GenBank/DDBJ databases">
        <title>Roseovarius spongiae sp. nov., isolated from a marine sponge.</title>
        <authorList>
            <person name="Zhuang L."/>
            <person name="Luo L."/>
        </authorList>
    </citation>
    <scope>NUCLEOTIDE SEQUENCE [LARGE SCALE GENOMIC DNA]</scope>
    <source>
        <strain evidence="5 6">HN-E21</strain>
    </source>
</reference>
<dbReference type="Gene3D" id="3.40.640.10">
    <property type="entry name" value="Type I PLP-dependent aspartate aminotransferase-like (Major domain)"/>
    <property type="match status" value="1"/>
</dbReference>
<dbReference type="GO" id="GO:0030170">
    <property type="term" value="F:pyridoxal phosphate binding"/>
    <property type="evidence" value="ECO:0007669"/>
    <property type="project" value="TreeGrafter"/>
</dbReference>
<dbReference type="EMBL" id="RAPE01000002">
    <property type="protein sequence ID" value="RKF14984.1"/>
    <property type="molecule type" value="Genomic_DNA"/>
</dbReference>
<dbReference type="Pfam" id="PF01041">
    <property type="entry name" value="DegT_DnrJ_EryC1"/>
    <property type="match status" value="1"/>
</dbReference>
<comment type="similarity">
    <text evidence="1 4">Belongs to the DegT/DnrJ/EryC1 family.</text>
</comment>
<gene>
    <name evidence="5" type="ORF">D6850_08980</name>
</gene>
<dbReference type="AlphaFoldDB" id="A0A3A8ATR2"/>
<dbReference type="OrthoDB" id="9768668at2"/>